<evidence type="ECO:0000256" key="6">
    <source>
        <dbReference type="ARBA" id="ARBA00022729"/>
    </source>
</evidence>
<dbReference type="EMBL" id="PJAI02000001">
    <property type="protein sequence ID" value="TYK67310.1"/>
    <property type="molecule type" value="Genomic_DNA"/>
</dbReference>
<evidence type="ECO:0000256" key="4">
    <source>
        <dbReference type="ARBA" id="ARBA00022496"/>
    </source>
</evidence>
<dbReference type="InterPro" id="IPR036942">
    <property type="entry name" value="Beta-barrel_TonB_sf"/>
</dbReference>
<keyword evidence="9 12" id="KW-0798">TonB box</keyword>
<keyword evidence="14" id="KW-0675">Receptor</keyword>
<proteinExistence type="inferred from homology"/>
<keyword evidence="11" id="KW-0998">Cell outer membrane</keyword>
<keyword evidence="7" id="KW-0408">Iron</keyword>
<evidence type="ECO:0000256" key="12">
    <source>
        <dbReference type="RuleBase" id="RU003357"/>
    </source>
</evidence>
<accession>A0ABY3N1G8</accession>
<keyword evidence="4" id="KW-0410">Iron transport</keyword>
<dbReference type="InterPro" id="IPR012910">
    <property type="entry name" value="Plug_dom"/>
</dbReference>
<dbReference type="Gene3D" id="2.170.130.10">
    <property type="entry name" value="TonB-dependent receptor, plug domain"/>
    <property type="match status" value="1"/>
</dbReference>
<keyword evidence="6" id="KW-0732">Signal</keyword>
<keyword evidence="10 12" id="KW-0472">Membrane</keyword>
<evidence type="ECO:0000256" key="10">
    <source>
        <dbReference type="ARBA" id="ARBA00023136"/>
    </source>
</evidence>
<feature type="domain" description="Cadherin" evidence="13">
    <location>
        <begin position="668"/>
        <end position="770"/>
    </location>
</feature>
<dbReference type="Gene3D" id="2.40.170.20">
    <property type="entry name" value="TonB-dependent receptor, beta-barrel domain"/>
    <property type="match status" value="1"/>
</dbReference>
<keyword evidence="15" id="KW-1185">Reference proteome</keyword>
<protein>
    <submittedName>
        <fullName evidence="14">TonB-dependent receptor plug domain-containing protein</fullName>
    </submittedName>
</protein>
<evidence type="ECO:0000256" key="2">
    <source>
        <dbReference type="ARBA" id="ARBA00022448"/>
    </source>
</evidence>
<name>A0ABY3N1G8_9GAMM</name>
<evidence type="ECO:0000313" key="15">
    <source>
        <dbReference type="Proteomes" id="UP000815846"/>
    </source>
</evidence>
<keyword evidence="8" id="KW-0406">Ion transport</keyword>
<reference evidence="14 15" key="1">
    <citation type="submission" date="2019-08" db="EMBL/GenBank/DDBJ databases">
        <title>Microbe sample from Colwellia echini.</title>
        <authorList>
            <person name="Christiansen L."/>
            <person name="Pathiraja D."/>
            <person name="Schultz-Johansen M."/>
            <person name="Choi I.-G."/>
            <person name="Stougaard P."/>
        </authorList>
    </citation>
    <scope>NUCLEOTIDE SEQUENCE [LARGE SCALE GENOMIC DNA]</scope>
    <source>
        <strain evidence="14 15">A3</strain>
    </source>
</reference>
<evidence type="ECO:0000256" key="3">
    <source>
        <dbReference type="ARBA" id="ARBA00022452"/>
    </source>
</evidence>
<dbReference type="InterPro" id="IPR000531">
    <property type="entry name" value="Beta-barrel_TonB"/>
</dbReference>
<evidence type="ECO:0000259" key="13">
    <source>
        <dbReference type="PROSITE" id="PS50268"/>
    </source>
</evidence>
<evidence type="ECO:0000256" key="1">
    <source>
        <dbReference type="ARBA" id="ARBA00004571"/>
    </source>
</evidence>
<evidence type="ECO:0000256" key="7">
    <source>
        <dbReference type="ARBA" id="ARBA00023004"/>
    </source>
</evidence>
<dbReference type="Pfam" id="PF07715">
    <property type="entry name" value="Plug"/>
    <property type="match status" value="1"/>
</dbReference>
<comment type="similarity">
    <text evidence="12">Belongs to the TonB-dependent receptor family.</text>
</comment>
<dbReference type="InterPro" id="IPR037066">
    <property type="entry name" value="Plug_dom_sf"/>
</dbReference>
<keyword evidence="3" id="KW-1134">Transmembrane beta strand</keyword>
<comment type="subcellular location">
    <subcellularLocation>
        <location evidence="1">Cell outer membrane</location>
        <topology evidence="1">Multi-pass membrane protein</topology>
    </subcellularLocation>
</comment>
<evidence type="ECO:0000256" key="11">
    <source>
        <dbReference type="ARBA" id="ARBA00023237"/>
    </source>
</evidence>
<dbReference type="InterPro" id="IPR039426">
    <property type="entry name" value="TonB-dep_rcpt-like"/>
</dbReference>
<comment type="caution">
    <text evidence="14">The sequence shown here is derived from an EMBL/GenBank/DDBJ whole genome shotgun (WGS) entry which is preliminary data.</text>
</comment>
<evidence type="ECO:0000256" key="5">
    <source>
        <dbReference type="ARBA" id="ARBA00022692"/>
    </source>
</evidence>
<organism evidence="14 15">
    <name type="scientific">Colwellia echini</name>
    <dbReference type="NCBI Taxonomy" id="1982103"/>
    <lineage>
        <taxon>Bacteria</taxon>
        <taxon>Pseudomonadati</taxon>
        <taxon>Pseudomonadota</taxon>
        <taxon>Gammaproteobacteria</taxon>
        <taxon>Alteromonadales</taxon>
        <taxon>Colwelliaceae</taxon>
        <taxon>Colwellia</taxon>
    </lineage>
</organism>
<gene>
    <name evidence="14" type="ORF">CWS31_001960</name>
</gene>
<dbReference type="PROSITE" id="PS50268">
    <property type="entry name" value="CADHERIN_2"/>
    <property type="match status" value="1"/>
</dbReference>
<dbReference type="InterPro" id="IPR002126">
    <property type="entry name" value="Cadherin-like_dom"/>
</dbReference>
<evidence type="ECO:0000256" key="8">
    <source>
        <dbReference type="ARBA" id="ARBA00023065"/>
    </source>
</evidence>
<keyword evidence="2" id="KW-0813">Transport</keyword>
<dbReference type="Pfam" id="PF00593">
    <property type="entry name" value="TonB_dep_Rec_b-barrel"/>
    <property type="match status" value="1"/>
</dbReference>
<dbReference type="SUPFAM" id="SSF56935">
    <property type="entry name" value="Porins"/>
    <property type="match status" value="1"/>
</dbReference>
<sequence length="796" mass="87002">MPMTHNKSLKSVNLKRAYLIASITIGLSTSLVVNAEDKVNEKSLEVIEVVGQANHSQGLSVKDSTVDGPFGDNIALKEIARSITPISSELIEQLNITSLQDVLAISPNTYSASGFGAPSLPTIRGQLGELFQDGTRRQAGNNGFGVPLSFNSVQSIDVVKGAPPVLFGSSQRNGGFVNLHSKTAATDESTGRLALSAGQWDQYSAQIDYSTPIVKDKSGFRISAEHVDNGSYYDYAALKSDSIFTAFRLFPDDKTSWDVNFEFYQVEFTDNAGINRPTQALIDDGLYITGQGVQSNGSTVPAAGSLVSPTGQVKIDRSTVLTDPDNLNEATTYLFHSIYKRELSSKTSFKNITYYQHLEREEIAQNSFVEIIDGADSAQNRSELTYQWDNEQQTIFAFDVRYNKVKGFSQFTTEADSPIDLTGPLSNRRIPLTAEQQARLVELKPGVFVSPGAQYDIDNDGNGDFNLSDTTDSSSWQTGFAIQHDSDWTDSLHTTIGYRVDFYNVEASDPIAPQGQVSVSDSINETLHSGQISVGYALSTDFTVYGTGSYNEATSNSMAGGTALGSDNLISAQNFATENTLAEFGLKYAPTSNNWYADGALFSQRRSLRNRDGSNTGIRTEGFETQVFYDAYPLWLSAGYSYIKARYDNSASSQDSAQVADAFDNSRPDIINGTSIGAPNYTLFSPSNAQVQGIPEQAFSVNGNYSINDEWQAGFSGLYTSSYPLDFLGTVTIRDQYTLNVNTSYAFTPTTKLRLDINNVTNQKNWRPVFEGGYFGATLVFPELPINAQLTFSHTF</sequence>
<evidence type="ECO:0000256" key="9">
    <source>
        <dbReference type="ARBA" id="ARBA00023077"/>
    </source>
</evidence>
<dbReference type="PANTHER" id="PTHR32552">
    <property type="entry name" value="FERRICHROME IRON RECEPTOR-RELATED"/>
    <property type="match status" value="1"/>
</dbReference>
<dbReference type="Proteomes" id="UP000815846">
    <property type="component" value="Unassembled WGS sequence"/>
</dbReference>
<keyword evidence="5" id="KW-0812">Transmembrane</keyword>
<dbReference type="PANTHER" id="PTHR32552:SF68">
    <property type="entry name" value="FERRICHROME OUTER MEMBRANE TRANSPORTER_PHAGE RECEPTOR"/>
    <property type="match status" value="1"/>
</dbReference>
<evidence type="ECO:0000313" key="14">
    <source>
        <dbReference type="EMBL" id="TYK67310.1"/>
    </source>
</evidence>